<proteinExistence type="predicted"/>
<dbReference type="InterPro" id="IPR016040">
    <property type="entry name" value="NAD(P)-bd_dom"/>
</dbReference>
<evidence type="ECO:0000259" key="1">
    <source>
        <dbReference type="Pfam" id="PF13460"/>
    </source>
</evidence>
<dbReference type="InterPro" id="IPR052718">
    <property type="entry name" value="NmrA-type_oxidoreductase"/>
</dbReference>
<dbReference type="EMBL" id="JACEQY010000037">
    <property type="protein sequence ID" value="MBA4865168.1"/>
    <property type="molecule type" value="Genomic_DNA"/>
</dbReference>
<dbReference type="Gene3D" id="3.90.25.10">
    <property type="entry name" value="UDP-galactose 4-epimerase, domain 1"/>
    <property type="match status" value="1"/>
</dbReference>
<dbReference type="PANTHER" id="PTHR47129">
    <property type="entry name" value="QUINONE OXIDOREDUCTASE 2"/>
    <property type="match status" value="1"/>
</dbReference>
<evidence type="ECO:0000313" key="2">
    <source>
        <dbReference type="EMBL" id="MBA4865168.1"/>
    </source>
</evidence>
<dbReference type="InterPro" id="IPR036291">
    <property type="entry name" value="NAD(P)-bd_dom_sf"/>
</dbReference>
<comment type="caution">
    <text evidence="2">The sequence shown here is derived from an EMBL/GenBank/DDBJ whole genome shotgun (WGS) entry which is preliminary data.</text>
</comment>
<name>A0A7W2HIL1_9ACTN</name>
<sequence length="313" mass="33737">MGRIVISGASGDLGRRVTDLLLKADPHVELTLVTRTPEKLGQRQTQGFRVSRGDYRDADSLDTAYSGADTLFLISGLNLGRRVSEHRTAIAAAQRAGIRHIVYTSVGGVQPNNPALSAKDHYQTELDLRASGLTYTILRNSLYSEIVSNVLVAPAAATGLMKQATGNDFLAPVAKSDVARSAATCLLQNERHAGAVYEITGTELLSFHDIATIGSEVHGVPIEYVPVSAEERLAFFDSVGIPRTYDPNMPPSADGHMWASDELVSAEVAIAEGYQAILSHHVKHITGQGPESLRSVMERCRSLRYDEIDAAVS</sequence>
<dbReference type="Pfam" id="PF13460">
    <property type="entry name" value="NAD_binding_10"/>
    <property type="match status" value="1"/>
</dbReference>
<dbReference type="CDD" id="cd05269">
    <property type="entry name" value="TMR_SDR_a"/>
    <property type="match status" value="1"/>
</dbReference>
<dbReference type="SUPFAM" id="SSF51735">
    <property type="entry name" value="NAD(P)-binding Rossmann-fold domains"/>
    <property type="match status" value="1"/>
</dbReference>
<dbReference type="Gene3D" id="3.40.50.720">
    <property type="entry name" value="NAD(P)-binding Rossmann-like Domain"/>
    <property type="match status" value="1"/>
</dbReference>
<evidence type="ECO:0000313" key="3">
    <source>
        <dbReference type="Proteomes" id="UP000586976"/>
    </source>
</evidence>
<dbReference type="Proteomes" id="UP000586976">
    <property type="component" value="Unassembled WGS sequence"/>
</dbReference>
<reference evidence="2 3" key="1">
    <citation type="submission" date="2020-07" db="EMBL/GenBank/DDBJ databases">
        <title>Streptomyces isolated from Indian soil.</title>
        <authorList>
            <person name="Mandal S."/>
            <person name="Maiti P.K."/>
        </authorList>
    </citation>
    <scope>NUCLEOTIDE SEQUENCE [LARGE SCALE GENOMIC DNA]</scope>
    <source>
        <strain evidence="2 3">PSKA54</strain>
    </source>
</reference>
<dbReference type="PANTHER" id="PTHR47129:SF1">
    <property type="entry name" value="NMRA-LIKE DOMAIN-CONTAINING PROTEIN"/>
    <property type="match status" value="1"/>
</dbReference>
<protein>
    <submittedName>
        <fullName evidence="2">SDR family oxidoreductase</fullName>
    </submittedName>
</protein>
<accession>A0A7W2HIL1</accession>
<dbReference type="AlphaFoldDB" id="A0A7W2HIL1"/>
<keyword evidence="3" id="KW-1185">Reference proteome</keyword>
<gene>
    <name evidence="2" type="ORF">H1V43_28220</name>
</gene>
<organism evidence="2 3">
    <name type="scientific">Streptomyces himalayensis subsp. aureolus</name>
    <dbReference type="NCBI Taxonomy" id="2758039"/>
    <lineage>
        <taxon>Bacteria</taxon>
        <taxon>Bacillati</taxon>
        <taxon>Actinomycetota</taxon>
        <taxon>Actinomycetes</taxon>
        <taxon>Kitasatosporales</taxon>
        <taxon>Streptomycetaceae</taxon>
        <taxon>Streptomyces</taxon>
        <taxon>Streptomyces himalayensis</taxon>
    </lineage>
</organism>
<feature type="domain" description="NAD(P)-binding" evidence="1">
    <location>
        <begin position="8"/>
        <end position="186"/>
    </location>
</feature>